<dbReference type="AlphaFoldDB" id="A0A8S1FAK2"/>
<keyword evidence="3" id="KW-1185">Reference proteome</keyword>
<gene>
    <name evidence="2" type="ORF">CBOVIS_LOCUS11035</name>
</gene>
<dbReference type="Proteomes" id="UP000494206">
    <property type="component" value="Unassembled WGS sequence"/>
</dbReference>
<keyword evidence="1" id="KW-0732">Signal</keyword>
<name>A0A8S1FAK2_9PELO</name>
<feature type="chain" id="PRO_5035821391" evidence="1">
    <location>
        <begin position="19"/>
        <end position="178"/>
    </location>
</feature>
<comment type="caution">
    <text evidence="2">The sequence shown here is derived from an EMBL/GenBank/DDBJ whole genome shotgun (WGS) entry which is preliminary data.</text>
</comment>
<evidence type="ECO:0000313" key="3">
    <source>
        <dbReference type="Proteomes" id="UP000494206"/>
    </source>
</evidence>
<reference evidence="2 3" key="1">
    <citation type="submission" date="2020-04" db="EMBL/GenBank/DDBJ databases">
        <authorList>
            <person name="Laetsch R D."/>
            <person name="Stevens L."/>
            <person name="Kumar S."/>
            <person name="Blaxter L. M."/>
        </authorList>
    </citation>
    <scope>NUCLEOTIDE SEQUENCE [LARGE SCALE GENOMIC DNA]</scope>
</reference>
<accession>A0A8S1FAK2</accession>
<dbReference type="OrthoDB" id="5802408at2759"/>
<evidence type="ECO:0000313" key="2">
    <source>
        <dbReference type="EMBL" id="CAB3409378.1"/>
    </source>
</evidence>
<organism evidence="2 3">
    <name type="scientific">Caenorhabditis bovis</name>
    <dbReference type="NCBI Taxonomy" id="2654633"/>
    <lineage>
        <taxon>Eukaryota</taxon>
        <taxon>Metazoa</taxon>
        <taxon>Ecdysozoa</taxon>
        <taxon>Nematoda</taxon>
        <taxon>Chromadorea</taxon>
        <taxon>Rhabditida</taxon>
        <taxon>Rhabditina</taxon>
        <taxon>Rhabditomorpha</taxon>
        <taxon>Rhabditoidea</taxon>
        <taxon>Rhabditidae</taxon>
        <taxon>Peloderinae</taxon>
        <taxon>Caenorhabditis</taxon>
    </lineage>
</organism>
<protein>
    <submittedName>
        <fullName evidence="2">Uncharacterized protein</fullName>
    </submittedName>
</protein>
<sequence>MLSIILAALICFIQFAFSDYCGTNAFAIGFEVRHSGMVGLICSKPNCMDKKFLECPERPEFRRGCPGPNELVGAIEKTVDDELQMMCCEFENLGKNSKIRYAQVRLRRGEFYEGEEIENKDGDVTKFDFIKDINVYRDNFGIPYYNLTVYTLDCSNFFDEKPAWFQRSQWPYFTFHKN</sequence>
<proteinExistence type="predicted"/>
<dbReference type="EMBL" id="CADEPM010000008">
    <property type="protein sequence ID" value="CAB3409378.1"/>
    <property type="molecule type" value="Genomic_DNA"/>
</dbReference>
<feature type="signal peptide" evidence="1">
    <location>
        <begin position="1"/>
        <end position="18"/>
    </location>
</feature>
<evidence type="ECO:0000256" key="1">
    <source>
        <dbReference type="SAM" id="SignalP"/>
    </source>
</evidence>